<evidence type="ECO:0000313" key="2">
    <source>
        <dbReference type="Proteomes" id="UP000005838"/>
    </source>
</evidence>
<reference evidence="1 2" key="1">
    <citation type="journal article" date="2013" name="Pathog. Dis.">
        <title>Genome sequences of 65 Helicobacter pylori strains isolated from asymptomatic individuals and patients with gastric cancer, peptic ulcer disease, or gastritis.</title>
        <authorList>
            <person name="Blanchard T.G."/>
            <person name="Czinn S.J."/>
            <person name="Correa P."/>
            <person name="Nakazawa T."/>
            <person name="Keelan M."/>
            <person name="Morningstar L."/>
            <person name="Santana-Cruz I."/>
            <person name="Maroo A."/>
            <person name="McCracken C."/>
            <person name="Shefchek K."/>
            <person name="Daugherty S."/>
            <person name="Song Y."/>
            <person name="Fraser C.M."/>
            <person name="Fricke W.F."/>
        </authorList>
    </citation>
    <scope>NUCLEOTIDE SEQUENCE [LARGE SCALE GENOMIC DNA]</scope>
    <source>
        <strain evidence="1 2">Hp P-15</strain>
    </source>
</reference>
<dbReference type="EMBL" id="AKPP01000002">
    <property type="protein sequence ID" value="EJC08407.1"/>
    <property type="molecule type" value="Genomic_DNA"/>
</dbReference>
<comment type="caution">
    <text evidence="1">The sequence shown here is derived from an EMBL/GenBank/DDBJ whole genome shotgun (WGS) entry which is preliminary data.</text>
</comment>
<name>I9WRA7_HELPX</name>
<dbReference type="PATRIC" id="fig|992080.3.peg.361"/>
<accession>I9WRA7</accession>
<evidence type="ECO:0000313" key="1">
    <source>
        <dbReference type="EMBL" id="EJC08407.1"/>
    </source>
</evidence>
<gene>
    <name evidence="1" type="ORF">HPHPP15_0369</name>
</gene>
<dbReference type="Proteomes" id="UP000005838">
    <property type="component" value="Unassembled WGS sequence"/>
</dbReference>
<protein>
    <submittedName>
        <fullName evidence="1">Uncharacterized protein</fullName>
    </submittedName>
</protein>
<sequence>MKSFSYNPFFKNPPNSLRARYEKLSLVDTSFFILIAKTLKGIF</sequence>
<proteinExistence type="predicted"/>
<dbReference type="AlphaFoldDB" id="I9WRA7"/>
<organism evidence="1 2">
    <name type="scientific">Helicobacter pylori Hp P-15</name>
    <dbReference type="NCBI Taxonomy" id="992080"/>
    <lineage>
        <taxon>Bacteria</taxon>
        <taxon>Pseudomonadati</taxon>
        <taxon>Campylobacterota</taxon>
        <taxon>Epsilonproteobacteria</taxon>
        <taxon>Campylobacterales</taxon>
        <taxon>Helicobacteraceae</taxon>
        <taxon>Helicobacter</taxon>
    </lineage>
</organism>